<organism evidence="2 3">
    <name type="scientific">Ephemerocybe angulata</name>
    <dbReference type="NCBI Taxonomy" id="980116"/>
    <lineage>
        <taxon>Eukaryota</taxon>
        <taxon>Fungi</taxon>
        <taxon>Dikarya</taxon>
        <taxon>Basidiomycota</taxon>
        <taxon>Agaricomycotina</taxon>
        <taxon>Agaricomycetes</taxon>
        <taxon>Agaricomycetidae</taxon>
        <taxon>Agaricales</taxon>
        <taxon>Agaricineae</taxon>
        <taxon>Psathyrellaceae</taxon>
        <taxon>Ephemerocybe</taxon>
    </lineage>
</organism>
<proteinExistence type="predicted"/>
<comment type="caution">
    <text evidence="2">The sequence shown here is derived from an EMBL/GenBank/DDBJ whole genome shotgun (WGS) entry which is preliminary data.</text>
</comment>
<name>A0A8H5EXD6_9AGAR</name>
<gene>
    <name evidence="2" type="ORF">D9611_005045</name>
</gene>
<dbReference type="OrthoDB" id="3236040at2759"/>
<keyword evidence="3" id="KW-1185">Reference proteome</keyword>
<sequence length="228" mass="24584">MPSLRRTVSSPVPRSSPYSSTLNGVTARGSGHRRSSGSETASRRVLADIEWWRVTEGQCEPGSGDQEAEEHTSDDAQPVVARATPGGSYFEARTGVDHSLNLSLSWPTTMMPASETEHVLPTAEFAALSLAPRTPPKRCLSLDTTSAYSSLESTPEGPSPIELESGVLRLELAGMGPIFFEDKFTRPSTPPPSLGLTDLFNDIFSLQDDFHCFFESTTPSLFASSVVC</sequence>
<dbReference type="AlphaFoldDB" id="A0A8H5EXD6"/>
<feature type="compositionally biased region" description="Low complexity" evidence="1">
    <location>
        <begin position="1"/>
        <end position="21"/>
    </location>
</feature>
<accession>A0A8H5EXD6</accession>
<evidence type="ECO:0000313" key="3">
    <source>
        <dbReference type="Proteomes" id="UP000541558"/>
    </source>
</evidence>
<reference evidence="2 3" key="1">
    <citation type="journal article" date="2020" name="ISME J.">
        <title>Uncovering the hidden diversity of litter-decomposition mechanisms in mushroom-forming fungi.</title>
        <authorList>
            <person name="Floudas D."/>
            <person name="Bentzer J."/>
            <person name="Ahren D."/>
            <person name="Johansson T."/>
            <person name="Persson P."/>
            <person name="Tunlid A."/>
        </authorList>
    </citation>
    <scope>NUCLEOTIDE SEQUENCE [LARGE SCALE GENOMIC DNA]</scope>
    <source>
        <strain evidence="2 3">CBS 175.51</strain>
    </source>
</reference>
<dbReference type="Proteomes" id="UP000541558">
    <property type="component" value="Unassembled WGS sequence"/>
</dbReference>
<feature type="region of interest" description="Disordered" evidence="1">
    <location>
        <begin position="57"/>
        <end position="79"/>
    </location>
</feature>
<protein>
    <submittedName>
        <fullName evidence="2">Uncharacterized protein</fullName>
    </submittedName>
</protein>
<evidence type="ECO:0000313" key="2">
    <source>
        <dbReference type="EMBL" id="KAF5315792.1"/>
    </source>
</evidence>
<dbReference type="EMBL" id="JAACJK010000220">
    <property type="protein sequence ID" value="KAF5315792.1"/>
    <property type="molecule type" value="Genomic_DNA"/>
</dbReference>
<evidence type="ECO:0000256" key="1">
    <source>
        <dbReference type="SAM" id="MobiDB-lite"/>
    </source>
</evidence>
<feature type="region of interest" description="Disordered" evidence="1">
    <location>
        <begin position="1"/>
        <end position="42"/>
    </location>
</feature>